<dbReference type="OrthoDB" id="6054389at2"/>
<dbReference type="Proteomes" id="UP000385207">
    <property type="component" value="Unassembled WGS sequence"/>
</dbReference>
<evidence type="ECO:0000313" key="1">
    <source>
        <dbReference type="EMBL" id="VVO49793.1"/>
    </source>
</evidence>
<accession>A0A5E7GLQ2</accession>
<proteinExistence type="predicted"/>
<evidence type="ECO:0000313" key="2">
    <source>
        <dbReference type="Proteomes" id="UP000385207"/>
    </source>
</evidence>
<dbReference type="EMBL" id="CABVII010000001">
    <property type="protein sequence ID" value="VVO49793.1"/>
    <property type="molecule type" value="Genomic_DNA"/>
</dbReference>
<reference evidence="1 2" key="1">
    <citation type="submission" date="2019-09" db="EMBL/GenBank/DDBJ databases">
        <authorList>
            <person name="Chandra G."/>
            <person name="Truman W A."/>
        </authorList>
    </citation>
    <scope>NUCLEOTIDE SEQUENCE [LARGE SCALE GENOMIC DNA]</scope>
    <source>
        <strain evidence="1">PS862</strain>
    </source>
</reference>
<dbReference type="AlphaFoldDB" id="A0A5E7GLQ2"/>
<organism evidence="1 2">
    <name type="scientific">Pseudomonas fluorescens</name>
    <dbReference type="NCBI Taxonomy" id="294"/>
    <lineage>
        <taxon>Bacteria</taxon>
        <taxon>Pseudomonadati</taxon>
        <taxon>Pseudomonadota</taxon>
        <taxon>Gammaproteobacteria</taxon>
        <taxon>Pseudomonadales</taxon>
        <taxon>Pseudomonadaceae</taxon>
        <taxon>Pseudomonas</taxon>
    </lineage>
</organism>
<sequence>MVDQAGRLETATVKAEAGSNIVYRFANDTEAAAAIPTGSGDIPNLKQVIASMRDTGAGELTALLENNRTISTSAPSTIPRDGEEWFVVEN</sequence>
<dbReference type="RefSeq" id="WP_150783032.1">
    <property type="nucleotide sequence ID" value="NZ_CABVII010000001.1"/>
</dbReference>
<name>A0A5E7GLQ2_PSEFL</name>
<gene>
    <name evidence="1" type="ORF">PS862_00251</name>
</gene>
<protein>
    <submittedName>
        <fullName evidence="1">Uncharacterized protein</fullName>
    </submittedName>
</protein>